<reference evidence="2 3" key="1">
    <citation type="submission" date="2023-05" db="EMBL/GenBank/DDBJ databases">
        <title>Rombocin, a short stable natural nisin variant, displays selective antimicrobial activity against Listeria monocytogenes and employs dual mode of action to kill target bacterial strains.</title>
        <authorList>
            <person name="Wambui J."/>
            <person name="Stephan R."/>
            <person name="Kuipers O.P."/>
        </authorList>
    </citation>
    <scope>NUCLEOTIDE SEQUENCE [LARGE SCALE GENOMIC DNA]</scope>
    <source>
        <strain evidence="2 3">RC002</strain>
    </source>
</reference>
<sequence length="103" mass="12302">MAMFKIKEQDDWKKNYILEFNEMRDAYEKKLQKKQMEIDTLKVEIVRLKNSKQTLKPKEKQITDIDIQSIRDLRLKGLSYSEISSKTKWSKATVSRVLNGLYD</sequence>
<dbReference type="EMBL" id="JASKYM010000003">
    <property type="protein sequence ID" value="MDK2563666.1"/>
    <property type="molecule type" value="Genomic_DNA"/>
</dbReference>
<name>A0ABT7E9R5_9FIRM</name>
<dbReference type="Gene3D" id="1.10.10.60">
    <property type="entry name" value="Homeodomain-like"/>
    <property type="match status" value="1"/>
</dbReference>
<accession>A0ABT7E9R5</accession>
<keyword evidence="2" id="KW-0238">DNA-binding</keyword>
<keyword evidence="3" id="KW-1185">Reference proteome</keyword>
<comment type="caution">
    <text evidence="2">The sequence shown here is derived from an EMBL/GenBank/DDBJ whole genome shotgun (WGS) entry which is preliminary data.</text>
</comment>
<dbReference type="RefSeq" id="WP_284132606.1">
    <property type="nucleotide sequence ID" value="NZ_JASKYM010000003.1"/>
</dbReference>
<organism evidence="2 3">
    <name type="scientific">Romboutsia sedimentorum</name>
    <dbReference type="NCBI Taxonomy" id="1368474"/>
    <lineage>
        <taxon>Bacteria</taxon>
        <taxon>Bacillati</taxon>
        <taxon>Bacillota</taxon>
        <taxon>Clostridia</taxon>
        <taxon>Peptostreptococcales</taxon>
        <taxon>Peptostreptococcaceae</taxon>
        <taxon>Romboutsia</taxon>
    </lineage>
</organism>
<protein>
    <submittedName>
        <fullName evidence="2">DNA-binding protein</fullName>
    </submittedName>
</protein>
<evidence type="ECO:0000313" key="3">
    <source>
        <dbReference type="Proteomes" id="UP001301012"/>
    </source>
</evidence>
<keyword evidence="1" id="KW-0175">Coiled coil</keyword>
<proteinExistence type="predicted"/>
<evidence type="ECO:0000256" key="1">
    <source>
        <dbReference type="SAM" id="Coils"/>
    </source>
</evidence>
<dbReference type="Proteomes" id="UP001301012">
    <property type="component" value="Unassembled WGS sequence"/>
</dbReference>
<evidence type="ECO:0000313" key="2">
    <source>
        <dbReference type="EMBL" id="MDK2563666.1"/>
    </source>
</evidence>
<feature type="coiled-coil region" evidence="1">
    <location>
        <begin position="17"/>
        <end position="51"/>
    </location>
</feature>
<gene>
    <name evidence="2" type="ORF">QOZ84_08895</name>
</gene>
<dbReference type="GO" id="GO:0003677">
    <property type="term" value="F:DNA binding"/>
    <property type="evidence" value="ECO:0007669"/>
    <property type="project" value="UniProtKB-KW"/>
</dbReference>